<feature type="domain" description="THAP-type" evidence="7">
    <location>
        <begin position="1"/>
        <end position="82"/>
    </location>
</feature>
<evidence type="ECO:0000256" key="5">
    <source>
        <dbReference type="PROSITE-ProRule" id="PRU00309"/>
    </source>
</evidence>
<dbReference type="GeneID" id="115808634"/>
<keyword evidence="8" id="KW-1185">Reference proteome</keyword>
<evidence type="ECO:0000313" key="8">
    <source>
        <dbReference type="Proteomes" id="UP000504632"/>
    </source>
</evidence>
<sequence>MPKSCSAYSCTNRYRSDNPKITFHRFPLSKPSVLKQWLENLGREDFQPKKHMVICSLHFTPDCFSGLGNRKNLLWNAVPTLFTKPQKNSKVYSHRRKSKKKPLVTEENIERRDGCAKEGSVALDEVAPDEVFEGLTQPTGIREPVIHQADPRVEDFRSLDHNYALLDPNTTKVRLFDALEANQWLLKRLKAKCQVIKRIKLKLQVAQKELRSLHIWCNQTRSTRYYKGQKRVLTQRMKPRRNPSKINMHCSGQDPAD</sequence>
<dbReference type="GO" id="GO:0008270">
    <property type="term" value="F:zinc ion binding"/>
    <property type="evidence" value="ECO:0007669"/>
    <property type="project" value="UniProtKB-KW"/>
</dbReference>
<evidence type="ECO:0000256" key="1">
    <source>
        <dbReference type="ARBA" id="ARBA00022723"/>
    </source>
</evidence>
<gene>
    <name evidence="9" type="primary">thap3</name>
</gene>
<dbReference type="PANTHER" id="PTHR47120:SF1">
    <property type="entry name" value="THAP DOMAIN-CONTAINING PROTEIN 3"/>
    <property type="match status" value="1"/>
</dbReference>
<keyword evidence="2 5" id="KW-0863">Zinc-finger</keyword>
<dbReference type="PROSITE" id="PS50950">
    <property type="entry name" value="ZF_THAP"/>
    <property type="match status" value="1"/>
</dbReference>
<protein>
    <submittedName>
        <fullName evidence="9">THAP domain-containing protein 3</fullName>
    </submittedName>
</protein>
<dbReference type="CTD" id="90326"/>
<evidence type="ECO:0000256" key="3">
    <source>
        <dbReference type="ARBA" id="ARBA00022833"/>
    </source>
</evidence>
<name>A0A6J2V110_CHACN</name>
<dbReference type="SUPFAM" id="SSF57716">
    <property type="entry name" value="Glucocorticoid receptor-like (DNA-binding domain)"/>
    <property type="match status" value="1"/>
</dbReference>
<dbReference type="InParanoid" id="A0A6J2V110"/>
<reference evidence="9" key="1">
    <citation type="submission" date="2025-08" db="UniProtKB">
        <authorList>
            <consortium name="RefSeq"/>
        </authorList>
    </citation>
    <scope>IDENTIFICATION</scope>
</reference>
<dbReference type="RefSeq" id="XP_030625924.1">
    <property type="nucleotide sequence ID" value="XM_030770064.1"/>
</dbReference>
<dbReference type="OrthoDB" id="6496718at2759"/>
<dbReference type="Pfam" id="PF05485">
    <property type="entry name" value="THAP"/>
    <property type="match status" value="1"/>
</dbReference>
<dbReference type="SMART" id="SM00692">
    <property type="entry name" value="DM3"/>
    <property type="match status" value="1"/>
</dbReference>
<dbReference type="Proteomes" id="UP000504632">
    <property type="component" value="Chromosome 3"/>
</dbReference>
<dbReference type="InterPro" id="IPR026520">
    <property type="entry name" value="THAP3"/>
</dbReference>
<dbReference type="GO" id="GO:0003677">
    <property type="term" value="F:DNA binding"/>
    <property type="evidence" value="ECO:0007669"/>
    <property type="project" value="UniProtKB-UniRule"/>
</dbReference>
<evidence type="ECO:0000256" key="4">
    <source>
        <dbReference type="ARBA" id="ARBA00023125"/>
    </source>
</evidence>
<dbReference type="Gene3D" id="6.20.210.20">
    <property type="entry name" value="THAP domain"/>
    <property type="match status" value="1"/>
</dbReference>
<keyword evidence="4 5" id="KW-0238">DNA-binding</keyword>
<dbReference type="InterPro" id="IPR038441">
    <property type="entry name" value="THAP_Znf_sf"/>
</dbReference>
<dbReference type="SMART" id="SM00980">
    <property type="entry name" value="THAP"/>
    <property type="match status" value="1"/>
</dbReference>
<dbReference type="PANTHER" id="PTHR47120">
    <property type="entry name" value="THAP DOMAIN-CONTAINING PROTEIN 3"/>
    <property type="match status" value="1"/>
</dbReference>
<accession>A0A6J2V110</accession>
<feature type="region of interest" description="Disordered" evidence="6">
    <location>
        <begin position="89"/>
        <end position="109"/>
    </location>
</feature>
<dbReference type="AlphaFoldDB" id="A0A6J2V110"/>
<evidence type="ECO:0000256" key="2">
    <source>
        <dbReference type="ARBA" id="ARBA00022771"/>
    </source>
</evidence>
<proteinExistence type="predicted"/>
<keyword evidence="3" id="KW-0862">Zinc</keyword>
<evidence type="ECO:0000259" key="7">
    <source>
        <dbReference type="PROSITE" id="PS50950"/>
    </source>
</evidence>
<evidence type="ECO:0000256" key="6">
    <source>
        <dbReference type="SAM" id="MobiDB-lite"/>
    </source>
</evidence>
<evidence type="ECO:0000313" key="9">
    <source>
        <dbReference type="RefSeq" id="XP_030625924.1"/>
    </source>
</evidence>
<keyword evidence="1" id="KW-0479">Metal-binding</keyword>
<feature type="compositionally biased region" description="Basic residues" evidence="6">
    <location>
        <begin position="92"/>
        <end position="102"/>
    </location>
</feature>
<organism evidence="8 9">
    <name type="scientific">Chanos chanos</name>
    <name type="common">Milkfish</name>
    <name type="synonym">Mugil chanos</name>
    <dbReference type="NCBI Taxonomy" id="29144"/>
    <lineage>
        <taxon>Eukaryota</taxon>
        <taxon>Metazoa</taxon>
        <taxon>Chordata</taxon>
        <taxon>Craniata</taxon>
        <taxon>Vertebrata</taxon>
        <taxon>Euteleostomi</taxon>
        <taxon>Actinopterygii</taxon>
        <taxon>Neopterygii</taxon>
        <taxon>Teleostei</taxon>
        <taxon>Ostariophysi</taxon>
        <taxon>Gonorynchiformes</taxon>
        <taxon>Chanidae</taxon>
        <taxon>Chanos</taxon>
    </lineage>
</organism>
<feature type="region of interest" description="Disordered" evidence="6">
    <location>
        <begin position="238"/>
        <end position="257"/>
    </location>
</feature>
<dbReference type="InterPro" id="IPR006612">
    <property type="entry name" value="THAP_Znf"/>
</dbReference>